<evidence type="ECO:0000313" key="1">
    <source>
        <dbReference type="EMBL" id="RZT00062.1"/>
    </source>
</evidence>
<dbReference type="OrthoDB" id="979427at2"/>
<protein>
    <submittedName>
        <fullName evidence="1">Uncharacterized protein</fullName>
    </submittedName>
</protein>
<comment type="caution">
    <text evidence="1">The sequence shown here is derived from an EMBL/GenBank/DDBJ whole genome shotgun (WGS) entry which is preliminary data.</text>
</comment>
<dbReference type="EMBL" id="SGXE01000001">
    <property type="protein sequence ID" value="RZT00062.1"/>
    <property type="molecule type" value="Genomic_DNA"/>
</dbReference>
<proteinExistence type="predicted"/>
<dbReference type="Proteomes" id="UP000292262">
    <property type="component" value="Unassembled WGS sequence"/>
</dbReference>
<keyword evidence="2" id="KW-1185">Reference proteome</keyword>
<sequence length="169" mass="19747">MKIPTAILLFLLFYQCSIGQQLDFDKIQFRGLHFFSTKSQIIKTLGNPNQEFEPQYDCGGLSEAWQGAKYYTLKYQNVKFTGNNNEKYLIEEVDFKNESSVVLLYEDHILNRETTVEELVELFGRQIKEQINQGQGNGQFTVLHEIRDDGIILETKDGKLIRFRYWTAC</sequence>
<accession>A0A4Q7PHL1</accession>
<organism evidence="1 2">
    <name type="scientific">Aquimarina brevivitae</name>
    <dbReference type="NCBI Taxonomy" id="323412"/>
    <lineage>
        <taxon>Bacteria</taxon>
        <taxon>Pseudomonadati</taxon>
        <taxon>Bacteroidota</taxon>
        <taxon>Flavobacteriia</taxon>
        <taxon>Flavobacteriales</taxon>
        <taxon>Flavobacteriaceae</taxon>
        <taxon>Aquimarina</taxon>
    </lineage>
</organism>
<name>A0A4Q7PHL1_9FLAO</name>
<reference evidence="1 2" key="1">
    <citation type="submission" date="2019-02" db="EMBL/GenBank/DDBJ databases">
        <title>Genomic Encyclopedia of Type Strains, Phase IV (KMG-IV): sequencing the most valuable type-strain genomes for metagenomic binning, comparative biology and taxonomic classification.</title>
        <authorList>
            <person name="Goeker M."/>
        </authorList>
    </citation>
    <scope>NUCLEOTIDE SEQUENCE [LARGE SCALE GENOMIC DNA]</scope>
    <source>
        <strain evidence="1 2">DSM 17196</strain>
    </source>
</reference>
<dbReference type="RefSeq" id="WP_130285862.1">
    <property type="nucleotide sequence ID" value="NZ_SGXE01000001.1"/>
</dbReference>
<evidence type="ECO:0000313" key="2">
    <source>
        <dbReference type="Proteomes" id="UP000292262"/>
    </source>
</evidence>
<dbReference type="AlphaFoldDB" id="A0A4Q7PHL1"/>
<gene>
    <name evidence="1" type="ORF">EV197_1292</name>
</gene>